<dbReference type="Proteomes" id="UP000326354">
    <property type="component" value="Chromosome"/>
</dbReference>
<dbReference type="SUPFAM" id="SSF51735">
    <property type="entry name" value="NAD(P)-binding Rossmann-fold domains"/>
    <property type="match status" value="1"/>
</dbReference>
<keyword evidence="2" id="KW-0560">Oxidoreductase</keyword>
<dbReference type="OrthoDB" id="9810734at2"/>
<dbReference type="KEGG" id="uam:UABAM_05184"/>
<dbReference type="PANTHER" id="PTHR44196:SF1">
    <property type="entry name" value="DEHYDROGENASE_REDUCTASE SDR FAMILY MEMBER 7B"/>
    <property type="match status" value="1"/>
</dbReference>
<dbReference type="InterPro" id="IPR002347">
    <property type="entry name" value="SDR_fam"/>
</dbReference>
<dbReference type="EMBL" id="AP019860">
    <property type="protein sequence ID" value="BBM86796.1"/>
    <property type="molecule type" value="Genomic_DNA"/>
</dbReference>
<dbReference type="GO" id="GO:0016020">
    <property type="term" value="C:membrane"/>
    <property type="evidence" value="ECO:0007669"/>
    <property type="project" value="TreeGrafter"/>
</dbReference>
<accession>A0A5S9F5G0</accession>
<dbReference type="RefSeq" id="WP_151970837.1">
    <property type="nucleotide sequence ID" value="NZ_AP019860.1"/>
</dbReference>
<evidence type="ECO:0000313" key="5">
    <source>
        <dbReference type="Proteomes" id="UP000326354"/>
    </source>
</evidence>
<organism evidence="4 5">
    <name type="scientific">Uabimicrobium amorphum</name>
    <dbReference type="NCBI Taxonomy" id="2596890"/>
    <lineage>
        <taxon>Bacteria</taxon>
        <taxon>Pseudomonadati</taxon>
        <taxon>Planctomycetota</taxon>
        <taxon>Candidatus Uabimicrobiia</taxon>
        <taxon>Candidatus Uabimicrobiales</taxon>
        <taxon>Candidatus Uabimicrobiaceae</taxon>
        <taxon>Candidatus Uabimicrobium</taxon>
    </lineage>
</organism>
<reference evidence="4 5" key="1">
    <citation type="submission" date="2019-08" db="EMBL/GenBank/DDBJ databases">
        <title>Complete genome sequence of Candidatus Uab amorphum.</title>
        <authorList>
            <person name="Shiratori T."/>
            <person name="Suzuki S."/>
            <person name="Kakizawa Y."/>
            <person name="Ishida K."/>
        </authorList>
    </citation>
    <scope>NUCLEOTIDE SEQUENCE [LARGE SCALE GENOMIC DNA]</scope>
    <source>
        <strain evidence="4 5">SRT547</strain>
    </source>
</reference>
<evidence type="ECO:0000256" key="1">
    <source>
        <dbReference type="ARBA" id="ARBA00006484"/>
    </source>
</evidence>
<protein>
    <submittedName>
        <fullName evidence="4">Short-chain dehydrogenase</fullName>
    </submittedName>
</protein>
<name>A0A5S9F5G0_UABAM</name>
<dbReference type="Pfam" id="PF00106">
    <property type="entry name" value="adh_short"/>
    <property type="match status" value="1"/>
</dbReference>
<comment type="similarity">
    <text evidence="1 3">Belongs to the short-chain dehydrogenases/reductases (SDR) family.</text>
</comment>
<evidence type="ECO:0000256" key="3">
    <source>
        <dbReference type="RuleBase" id="RU000363"/>
    </source>
</evidence>
<dbReference type="PRINTS" id="PR00081">
    <property type="entry name" value="GDHRDH"/>
</dbReference>
<evidence type="ECO:0000256" key="2">
    <source>
        <dbReference type="ARBA" id="ARBA00023002"/>
    </source>
</evidence>
<dbReference type="PRINTS" id="PR00080">
    <property type="entry name" value="SDRFAMILY"/>
</dbReference>
<dbReference type="Gene3D" id="3.40.50.720">
    <property type="entry name" value="NAD(P)-binding Rossmann-like Domain"/>
    <property type="match status" value="1"/>
</dbReference>
<evidence type="ECO:0000313" key="4">
    <source>
        <dbReference type="EMBL" id="BBM86796.1"/>
    </source>
</evidence>
<dbReference type="PANTHER" id="PTHR44196">
    <property type="entry name" value="DEHYDROGENASE/REDUCTASE SDR FAMILY MEMBER 7B"/>
    <property type="match status" value="1"/>
</dbReference>
<keyword evidence="5" id="KW-1185">Reference proteome</keyword>
<gene>
    <name evidence="4" type="ORF">UABAM_05184</name>
</gene>
<dbReference type="AlphaFoldDB" id="A0A5S9F5G0"/>
<dbReference type="InterPro" id="IPR036291">
    <property type="entry name" value="NAD(P)-bd_dom_sf"/>
</dbReference>
<sequence length="272" mass="30669">MKYFYDKIVVVTGAGSGIGKAVCQILGKETSAIVIAIDINYDACKKTIQEINQNLQQAFACDVSDFDHFSQVIEKIYARFLRIDILFNNAGIGIAGEIKSLNIDDWYRIIDTNIKGVIHGTHLVYQKMLQQKQGHIINIACLAGLIPFPDVTVYSMSKHAIVGFSCALAFEAAKYGIRVTMVCPSAVDTEIVHNSKYVGMSEEFVEQMWRKIPKMSPDRFVFLMLRKVARGKKVILLPFSSRFVWWLYRLCPSVVLRCLAIGAKWAKSKEKT</sequence>
<dbReference type="GO" id="GO:0016491">
    <property type="term" value="F:oxidoreductase activity"/>
    <property type="evidence" value="ECO:0007669"/>
    <property type="project" value="UniProtKB-KW"/>
</dbReference>
<dbReference type="CDD" id="cd05233">
    <property type="entry name" value="SDR_c"/>
    <property type="match status" value="1"/>
</dbReference>
<proteinExistence type="inferred from homology"/>